<reference evidence="10" key="1">
    <citation type="submission" date="2018-05" db="EMBL/GenBank/DDBJ databases">
        <authorList>
            <person name="Lanie J.A."/>
            <person name="Ng W.-L."/>
            <person name="Kazmierczak K.M."/>
            <person name="Andrzejewski T.M."/>
            <person name="Davidsen T.M."/>
            <person name="Wayne K.J."/>
            <person name="Tettelin H."/>
            <person name="Glass J.I."/>
            <person name="Rusch D."/>
            <person name="Podicherti R."/>
            <person name="Tsui H.-C.T."/>
            <person name="Winkler M.E."/>
        </authorList>
    </citation>
    <scope>NUCLEOTIDE SEQUENCE</scope>
</reference>
<evidence type="ECO:0000313" key="10">
    <source>
        <dbReference type="EMBL" id="SVB05347.1"/>
    </source>
</evidence>
<keyword evidence="6" id="KW-0808">Transferase</keyword>
<evidence type="ECO:0000259" key="9">
    <source>
        <dbReference type="Pfam" id="PF00275"/>
    </source>
</evidence>
<dbReference type="SUPFAM" id="SSF55205">
    <property type="entry name" value="EPT/RTPC-like"/>
    <property type="match status" value="1"/>
</dbReference>
<dbReference type="PANTHER" id="PTHR21090">
    <property type="entry name" value="AROM/DEHYDROQUINATE SYNTHASE"/>
    <property type="match status" value="1"/>
</dbReference>
<protein>
    <recommendedName>
        <fullName evidence="3">3-phosphoshikimate 1-carboxyvinyltransferase</fullName>
        <ecNumber evidence="3">2.5.1.19</ecNumber>
    </recommendedName>
</protein>
<dbReference type="UniPathway" id="UPA00053">
    <property type="reaction ID" value="UER00089"/>
</dbReference>
<dbReference type="PROSITE" id="PS00104">
    <property type="entry name" value="EPSP_SYNTHASE_1"/>
    <property type="match status" value="1"/>
</dbReference>
<dbReference type="InterPro" id="IPR013792">
    <property type="entry name" value="RNA3'P_cycl/enolpyr_Trfase_a/b"/>
</dbReference>
<dbReference type="GO" id="GO:0003866">
    <property type="term" value="F:3-phosphoshikimate 1-carboxyvinyltransferase activity"/>
    <property type="evidence" value="ECO:0007669"/>
    <property type="project" value="UniProtKB-EC"/>
</dbReference>
<dbReference type="AlphaFoldDB" id="A0A382AWN1"/>
<dbReference type="CDD" id="cd01556">
    <property type="entry name" value="EPSP_synthase"/>
    <property type="match status" value="1"/>
</dbReference>
<dbReference type="InterPro" id="IPR036968">
    <property type="entry name" value="Enolpyruvate_Tfrase_sf"/>
</dbReference>
<feature type="domain" description="Enolpyruvate transferase" evidence="9">
    <location>
        <begin position="9"/>
        <end position="372"/>
    </location>
</feature>
<evidence type="ECO:0000256" key="8">
    <source>
        <dbReference type="ARBA" id="ARBA00044633"/>
    </source>
</evidence>
<proteinExistence type="inferred from homology"/>
<evidence type="ECO:0000256" key="6">
    <source>
        <dbReference type="ARBA" id="ARBA00022679"/>
    </source>
</evidence>
<keyword evidence="7" id="KW-0057">Aromatic amino acid biosynthesis</keyword>
<name>A0A382AWN1_9ZZZZ</name>
<accession>A0A382AWN1</accession>
<evidence type="ECO:0000256" key="5">
    <source>
        <dbReference type="ARBA" id="ARBA00022605"/>
    </source>
</evidence>
<keyword evidence="4" id="KW-0963">Cytoplasm</keyword>
<dbReference type="Pfam" id="PF00275">
    <property type="entry name" value="EPSP_synthase"/>
    <property type="match status" value="1"/>
</dbReference>
<dbReference type="InterPro" id="IPR006264">
    <property type="entry name" value="EPSP_synthase"/>
</dbReference>
<evidence type="ECO:0000256" key="7">
    <source>
        <dbReference type="ARBA" id="ARBA00023141"/>
    </source>
</evidence>
<dbReference type="FunFam" id="3.65.10.10:FF:000005">
    <property type="entry name" value="3-phosphoshikimate 1-carboxyvinyltransferase"/>
    <property type="match status" value="1"/>
</dbReference>
<comment type="similarity">
    <text evidence="2">Belongs to the EPSP synthase family.</text>
</comment>
<comment type="catalytic activity">
    <reaction evidence="8">
        <text>3-phosphoshikimate + phosphoenolpyruvate = 5-O-(1-carboxyvinyl)-3-phosphoshikimate + phosphate</text>
        <dbReference type="Rhea" id="RHEA:21256"/>
        <dbReference type="ChEBI" id="CHEBI:43474"/>
        <dbReference type="ChEBI" id="CHEBI:57701"/>
        <dbReference type="ChEBI" id="CHEBI:58702"/>
        <dbReference type="ChEBI" id="CHEBI:145989"/>
        <dbReference type="EC" id="2.5.1.19"/>
    </reaction>
    <physiologicalReaction direction="left-to-right" evidence="8">
        <dbReference type="Rhea" id="RHEA:21257"/>
    </physiologicalReaction>
</comment>
<evidence type="ECO:0000256" key="1">
    <source>
        <dbReference type="ARBA" id="ARBA00004811"/>
    </source>
</evidence>
<evidence type="ECO:0000256" key="2">
    <source>
        <dbReference type="ARBA" id="ARBA00009948"/>
    </source>
</evidence>
<comment type="pathway">
    <text evidence="1">Metabolic intermediate biosynthesis; chorismate biosynthesis; chorismate from D-erythrose 4-phosphate and phosphoenolpyruvate: step 6/7.</text>
</comment>
<organism evidence="10">
    <name type="scientific">marine metagenome</name>
    <dbReference type="NCBI Taxonomy" id="408172"/>
    <lineage>
        <taxon>unclassified sequences</taxon>
        <taxon>metagenomes</taxon>
        <taxon>ecological metagenomes</taxon>
    </lineage>
</organism>
<dbReference type="GO" id="GO:0009423">
    <property type="term" value="P:chorismate biosynthetic process"/>
    <property type="evidence" value="ECO:0007669"/>
    <property type="project" value="UniProtKB-UniPathway"/>
</dbReference>
<dbReference type="InterPro" id="IPR001986">
    <property type="entry name" value="Enolpyruvate_Tfrase_dom"/>
</dbReference>
<dbReference type="EMBL" id="UINC01026957">
    <property type="protein sequence ID" value="SVB05347.1"/>
    <property type="molecule type" value="Genomic_DNA"/>
</dbReference>
<dbReference type="GO" id="GO:0008652">
    <property type="term" value="P:amino acid biosynthetic process"/>
    <property type="evidence" value="ECO:0007669"/>
    <property type="project" value="UniProtKB-KW"/>
</dbReference>
<feature type="non-terminal residue" evidence="10">
    <location>
        <position position="378"/>
    </location>
</feature>
<dbReference type="Gene3D" id="3.65.10.10">
    <property type="entry name" value="Enolpyruvate transferase domain"/>
    <property type="match status" value="2"/>
</dbReference>
<dbReference type="GO" id="GO:0009073">
    <property type="term" value="P:aromatic amino acid family biosynthetic process"/>
    <property type="evidence" value="ECO:0007669"/>
    <property type="project" value="UniProtKB-KW"/>
</dbReference>
<evidence type="ECO:0000256" key="3">
    <source>
        <dbReference type="ARBA" id="ARBA00012450"/>
    </source>
</evidence>
<keyword evidence="5" id="KW-0028">Amino-acid biosynthesis</keyword>
<dbReference type="EC" id="2.5.1.19" evidence="3"/>
<dbReference type="PROSITE" id="PS00885">
    <property type="entry name" value="EPSP_SYNTHASE_2"/>
    <property type="match status" value="1"/>
</dbReference>
<gene>
    <name evidence="10" type="ORF">METZ01_LOCUS158201</name>
</gene>
<evidence type="ECO:0000256" key="4">
    <source>
        <dbReference type="ARBA" id="ARBA00022490"/>
    </source>
</evidence>
<dbReference type="PANTHER" id="PTHR21090:SF5">
    <property type="entry name" value="PENTAFUNCTIONAL AROM POLYPEPTIDE"/>
    <property type="match status" value="1"/>
</dbReference>
<dbReference type="NCBIfam" id="TIGR01356">
    <property type="entry name" value="aroA"/>
    <property type="match status" value="1"/>
</dbReference>
<dbReference type="InterPro" id="IPR023193">
    <property type="entry name" value="EPSP_synthase_CS"/>
</dbReference>
<dbReference type="PIRSF" id="PIRSF000505">
    <property type="entry name" value="EPSPS"/>
    <property type="match status" value="1"/>
</dbReference>
<sequence length="378" mass="41612">MFSSIIVSGLNGDINIPGDKSISHRSIIIPSISKGICEISNILISQDVMHTLDAFRLMGVEIEELKNKIIIHGMGLNSLQKPNREIQLGNSGTSARLLTGLLSAQKFNTTLLGDKSLSLRPMKRITDPLKLMNAKIETSNGCLPIKIYGRELQNIEIKIDIPSAQIKSGIILAALNVKGKSTIFETNITRNHTEIMLESFGANIDISKKNDETKIVIEGKKELLAKNIEVPGDLSSSAFFIIAALINQNSKIKLKNININPTRNGILLALEKMGAKINLTNKKFINNEKVADIFVKSSKLHGCELDEKFAKLMIDEYPILSVAATCADSPSIFKGLNELRLKESNRLELIKTNLLRCGCHCEIKGDDLFINPLNKTAV</sequence>